<accession>A0A4P2PZL7</accession>
<organism evidence="15 16">
    <name type="scientific">Sorangium cellulosum</name>
    <name type="common">Polyangium cellulosum</name>
    <dbReference type="NCBI Taxonomy" id="56"/>
    <lineage>
        <taxon>Bacteria</taxon>
        <taxon>Pseudomonadati</taxon>
        <taxon>Myxococcota</taxon>
        <taxon>Polyangia</taxon>
        <taxon>Polyangiales</taxon>
        <taxon>Polyangiaceae</taxon>
        <taxon>Sorangium</taxon>
    </lineage>
</organism>
<keyword evidence="8" id="KW-0764">Sulfate transport</keyword>
<dbReference type="OrthoDB" id="9795403at2"/>
<dbReference type="PANTHER" id="PTHR30406:SF8">
    <property type="entry name" value="SULFATE TRANSPORT SYSTEM PERMEASE PROTEIN CYST"/>
    <property type="match status" value="1"/>
</dbReference>
<feature type="transmembrane region" description="Helical" evidence="11">
    <location>
        <begin position="239"/>
        <end position="258"/>
    </location>
</feature>
<evidence type="ECO:0000256" key="10">
    <source>
        <dbReference type="ARBA" id="ARBA00025323"/>
    </source>
</evidence>
<dbReference type="Proteomes" id="UP000295781">
    <property type="component" value="Chromosome"/>
</dbReference>
<evidence type="ECO:0000256" key="3">
    <source>
        <dbReference type="ARBA" id="ARBA00011779"/>
    </source>
</evidence>
<evidence type="ECO:0000313" key="15">
    <source>
        <dbReference type="EMBL" id="AUX22355.1"/>
    </source>
</evidence>
<keyword evidence="12" id="KW-1003">Cell membrane</keyword>
<dbReference type="GO" id="GO:0005886">
    <property type="term" value="C:plasma membrane"/>
    <property type="evidence" value="ECO:0007669"/>
    <property type="project" value="UniProtKB-SubCell"/>
</dbReference>
<dbReference type="InterPro" id="IPR005667">
    <property type="entry name" value="Sulph_transpt2"/>
</dbReference>
<dbReference type="NCBIfam" id="TIGR02141">
    <property type="entry name" value="modB_ABC"/>
    <property type="match status" value="1"/>
</dbReference>
<dbReference type="PANTHER" id="PTHR30406">
    <property type="entry name" value="SULFATE TRANSPORT SYSTEM PERMEASE PROTEIN"/>
    <property type="match status" value="1"/>
</dbReference>
<dbReference type="SUPFAM" id="SSF161098">
    <property type="entry name" value="MetI-like"/>
    <property type="match status" value="1"/>
</dbReference>
<comment type="subcellular location">
    <subcellularLocation>
        <location evidence="2 11">Cell membrane</location>
        <topology evidence="2 11">Multi-pass membrane protein</topology>
    </subcellularLocation>
</comment>
<dbReference type="PROSITE" id="PS50928">
    <property type="entry name" value="ABC_TM1"/>
    <property type="match status" value="1"/>
</dbReference>
<feature type="transmembrane region" description="Helical" evidence="11">
    <location>
        <begin position="131"/>
        <end position="152"/>
    </location>
</feature>
<dbReference type="GO" id="GO:0015419">
    <property type="term" value="F:ABC-type sulfate transporter activity"/>
    <property type="evidence" value="ECO:0007669"/>
    <property type="project" value="InterPro"/>
</dbReference>
<name>A0A4P2PZL7_SORCE</name>
<reference evidence="15 16" key="1">
    <citation type="submission" date="2015-09" db="EMBL/GenBank/DDBJ databases">
        <title>Sorangium comparison.</title>
        <authorList>
            <person name="Zaburannyi N."/>
            <person name="Bunk B."/>
            <person name="Overmann J."/>
            <person name="Mueller R."/>
        </authorList>
    </citation>
    <scope>NUCLEOTIDE SEQUENCE [LARGE SCALE GENOMIC DNA]</scope>
    <source>
        <strain evidence="15 16">So ceGT47</strain>
    </source>
</reference>
<evidence type="ECO:0000313" key="16">
    <source>
        <dbReference type="Proteomes" id="UP000295781"/>
    </source>
</evidence>
<keyword evidence="5 12" id="KW-0500">Molybdenum</keyword>
<evidence type="ECO:0000256" key="8">
    <source>
        <dbReference type="ARBA" id="ARBA00023032"/>
    </source>
</evidence>
<sequence>MSRRSALRARLFRLVVAAAASALFAFLMLPLVGLVTATGWSDLVAGLKHPLALSALRLSLFTTSVSLAVVVVLGTPLSWLLARGAGRAHRAVETLIQLPIVIPPAVAGVAMLLAFGRQGLLGRWLSPDGGSIAFTTAAVIMAETFVSAPFFLQAATSAFRSIEEECFLVARSLGASPTRVFLRIALPLAAPGLVSGAAMTWARALGEFGATLMFAGNLTGETQTLPLAIYTALESDLRIAQALSLVLVLVAFVFLLLVRGGAARLSRHGERGDRRPAPRGEERLHGA</sequence>
<dbReference type="InterPro" id="IPR011867">
    <property type="entry name" value="ModB_ABC"/>
</dbReference>
<dbReference type="CDD" id="cd06261">
    <property type="entry name" value="TM_PBP2"/>
    <property type="match status" value="1"/>
</dbReference>
<dbReference type="InterPro" id="IPR000515">
    <property type="entry name" value="MetI-like"/>
</dbReference>
<comment type="similarity">
    <text evidence="12">Belongs to the binding-protein-dependent transport system permease family. CysTW subfamily.</text>
</comment>
<comment type="function">
    <text evidence="1 12">Part of the binding-protein-dependent transport system for molybdenum; probably responsible for the translocation of the substrate across the membrane.</text>
</comment>
<evidence type="ECO:0000256" key="6">
    <source>
        <dbReference type="ARBA" id="ARBA00022692"/>
    </source>
</evidence>
<evidence type="ECO:0000256" key="9">
    <source>
        <dbReference type="ARBA" id="ARBA00023136"/>
    </source>
</evidence>
<evidence type="ECO:0000256" key="5">
    <source>
        <dbReference type="ARBA" id="ARBA00022505"/>
    </source>
</evidence>
<dbReference type="NCBIfam" id="TIGR01581">
    <property type="entry name" value="Mo_ABC_porter"/>
    <property type="match status" value="1"/>
</dbReference>
<dbReference type="GO" id="GO:0015098">
    <property type="term" value="F:molybdate ion transmembrane transporter activity"/>
    <property type="evidence" value="ECO:0007669"/>
    <property type="project" value="UniProtKB-UniRule"/>
</dbReference>
<keyword evidence="7 11" id="KW-1133">Transmembrane helix</keyword>
<protein>
    <recommendedName>
        <fullName evidence="12">Molybdenum transport system permease</fullName>
    </recommendedName>
</protein>
<evidence type="ECO:0000256" key="7">
    <source>
        <dbReference type="ARBA" id="ARBA00022989"/>
    </source>
</evidence>
<keyword evidence="6 11" id="KW-0812">Transmembrane</keyword>
<evidence type="ECO:0000256" key="12">
    <source>
        <dbReference type="RuleBase" id="RU365097"/>
    </source>
</evidence>
<evidence type="ECO:0000256" key="11">
    <source>
        <dbReference type="RuleBase" id="RU363032"/>
    </source>
</evidence>
<gene>
    <name evidence="15" type="ORF">SOCEGT47_028560</name>
</gene>
<dbReference type="AlphaFoldDB" id="A0A4P2PZL7"/>
<evidence type="ECO:0000256" key="13">
    <source>
        <dbReference type="SAM" id="MobiDB-lite"/>
    </source>
</evidence>
<dbReference type="RefSeq" id="WP_129347533.1">
    <property type="nucleotide sequence ID" value="NZ_CP012670.1"/>
</dbReference>
<evidence type="ECO:0000256" key="4">
    <source>
        <dbReference type="ARBA" id="ARBA00022448"/>
    </source>
</evidence>
<comment type="subunit">
    <text evidence="3">The complex is composed of two ATP-binding proteins (CysA), two transmembrane proteins (CysT and CysW) and a solute-binding protein (CysP).</text>
</comment>
<dbReference type="InterPro" id="IPR006469">
    <property type="entry name" value="NifC_ABC_porter"/>
</dbReference>
<evidence type="ECO:0000256" key="2">
    <source>
        <dbReference type="ARBA" id="ARBA00004651"/>
    </source>
</evidence>
<keyword evidence="4 11" id="KW-0813">Transport</keyword>
<dbReference type="InterPro" id="IPR035906">
    <property type="entry name" value="MetI-like_sf"/>
</dbReference>
<feature type="transmembrane region" description="Helical" evidence="11">
    <location>
        <begin position="94"/>
        <end position="116"/>
    </location>
</feature>
<comment type="function">
    <text evidence="10">Part of the ABC transporter complex CysAWTP (TC 3.A.1.6.1) involved in sulfate/thiosulfate import. Probably responsible for the translocation of the substrate across the membrane.</text>
</comment>
<evidence type="ECO:0000259" key="14">
    <source>
        <dbReference type="PROSITE" id="PS50928"/>
    </source>
</evidence>
<proteinExistence type="inferred from homology"/>
<dbReference type="EMBL" id="CP012670">
    <property type="protein sequence ID" value="AUX22355.1"/>
    <property type="molecule type" value="Genomic_DNA"/>
</dbReference>
<evidence type="ECO:0000256" key="1">
    <source>
        <dbReference type="ARBA" id="ARBA00002949"/>
    </source>
</evidence>
<feature type="transmembrane region" description="Helical" evidence="11">
    <location>
        <begin position="180"/>
        <end position="202"/>
    </location>
</feature>
<dbReference type="Gene3D" id="1.10.3720.10">
    <property type="entry name" value="MetI-like"/>
    <property type="match status" value="1"/>
</dbReference>
<feature type="region of interest" description="Disordered" evidence="13">
    <location>
        <begin position="268"/>
        <end position="287"/>
    </location>
</feature>
<feature type="transmembrane region" description="Helical" evidence="11">
    <location>
        <begin position="61"/>
        <end position="82"/>
    </location>
</feature>
<feature type="domain" description="ABC transmembrane type-1" evidence="14">
    <location>
        <begin position="56"/>
        <end position="258"/>
    </location>
</feature>
<keyword evidence="9 11" id="KW-0472">Membrane</keyword>
<dbReference type="Pfam" id="PF00528">
    <property type="entry name" value="BPD_transp_1"/>
    <property type="match status" value="1"/>
</dbReference>